<gene>
    <name evidence="1" type="ORF">HMPREF0663_11630</name>
</gene>
<organism evidence="1 2">
    <name type="scientific">Hoylesella oralis ATCC 33269</name>
    <dbReference type="NCBI Taxonomy" id="873533"/>
    <lineage>
        <taxon>Bacteria</taxon>
        <taxon>Pseudomonadati</taxon>
        <taxon>Bacteroidota</taxon>
        <taxon>Bacteroidia</taxon>
        <taxon>Bacteroidales</taxon>
        <taxon>Prevotellaceae</taxon>
        <taxon>Hoylesella</taxon>
    </lineage>
</organism>
<keyword evidence="2" id="KW-1185">Reference proteome</keyword>
<proteinExistence type="predicted"/>
<dbReference type="HOGENOM" id="CLU_3237780_0_0_10"/>
<reference evidence="1" key="1">
    <citation type="submission" date="2011-01" db="EMBL/GenBank/DDBJ databases">
        <authorList>
            <person name="Muzny D."/>
            <person name="Qin X."/>
            <person name="Buhay C."/>
            <person name="Dugan-Rocha S."/>
            <person name="Ding Y."/>
            <person name="Chen G."/>
            <person name="Hawes A."/>
            <person name="Holder M."/>
            <person name="Jhangiani S."/>
            <person name="Johnson A."/>
            <person name="Khan Z."/>
            <person name="Li Z."/>
            <person name="Liu W."/>
            <person name="Liu X."/>
            <person name="Perez L."/>
            <person name="Shen H."/>
            <person name="Wang Q."/>
            <person name="Watt J."/>
            <person name="Xi L."/>
            <person name="Xin Y."/>
            <person name="Zhou J."/>
            <person name="Deng J."/>
            <person name="Jiang H."/>
            <person name="Liu Y."/>
            <person name="Qu J."/>
            <person name="Song X.-Z."/>
            <person name="Zhang L."/>
            <person name="Villasana D."/>
            <person name="Johnson A."/>
            <person name="Liu J."/>
            <person name="Liyanage D."/>
            <person name="Lorensuhewa L."/>
            <person name="Robinson T."/>
            <person name="Song A."/>
            <person name="Song B.-B."/>
            <person name="Dinh H."/>
            <person name="Thornton R."/>
            <person name="Coyle M."/>
            <person name="Francisco L."/>
            <person name="Jackson L."/>
            <person name="Javaid M."/>
            <person name="Korchina V."/>
            <person name="Kovar C."/>
            <person name="Mata R."/>
            <person name="Mathew T."/>
            <person name="Ngo R."/>
            <person name="Nguyen L."/>
            <person name="Nguyen N."/>
            <person name="Okwuonu G."/>
            <person name="Ongeri F."/>
            <person name="Pham C."/>
            <person name="Simmons D."/>
            <person name="Wilczek-Boney K."/>
            <person name="Hale W."/>
            <person name="Jakkamsetti A."/>
            <person name="Pham P."/>
            <person name="Ruth R."/>
            <person name="San Lucas F."/>
            <person name="Warren J."/>
            <person name="Zhang J."/>
            <person name="Zhao Z."/>
            <person name="Zhou C."/>
            <person name="Zhu D."/>
            <person name="Lee S."/>
            <person name="Bess C."/>
            <person name="Blankenburg K."/>
            <person name="Forbes L."/>
            <person name="Fu Q."/>
            <person name="Gubbala S."/>
            <person name="Hirani K."/>
            <person name="Jayaseelan J.C."/>
            <person name="Lara F."/>
            <person name="Munidasa M."/>
            <person name="Palculict T."/>
            <person name="Patil S."/>
            <person name="Pu L.-L."/>
            <person name="Saada N."/>
            <person name="Tang L."/>
            <person name="Weissenberger G."/>
            <person name="Zhu Y."/>
            <person name="Hemphill L."/>
            <person name="Shang Y."/>
            <person name="Youmans B."/>
            <person name="Ayvaz T."/>
            <person name="Ross M."/>
            <person name="Santibanez J."/>
            <person name="Aqrawi P."/>
            <person name="Gross S."/>
            <person name="Joshi V."/>
            <person name="Fowler G."/>
            <person name="Nazareth L."/>
            <person name="Reid J."/>
            <person name="Worley K."/>
            <person name="Petrosino J."/>
            <person name="Highlander S."/>
            <person name="Gibbs R."/>
        </authorList>
    </citation>
    <scope>NUCLEOTIDE SEQUENCE [LARGE SCALE GENOMIC DNA]</scope>
    <source>
        <strain evidence="1">ATCC 33269</strain>
    </source>
</reference>
<dbReference type="Proteomes" id="UP000005580">
    <property type="component" value="Unassembled WGS sequence"/>
</dbReference>
<protein>
    <submittedName>
        <fullName evidence="1">Uncharacterized protein</fullName>
    </submittedName>
</protein>
<name>E7RR29_9BACT</name>
<comment type="caution">
    <text evidence="1">The sequence shown here is derived from an EMBL/GenBank/DDBJ whole genome shotgun (WGS) entry which is preliminary data.</text>
</comment>
<dbReference type="EMBL" id="AEPE02000005">
    <property type="protein sequence ID" value="EFZ36717.1"/>
    <property type="molecule type" value="Genomic_DNA"/>
</dbReference>
<accession>E7RR29</accession>
<sequence length="43" mass="5138">MQYRKHPPLQYEEGNGVVICFKITIFAISETSFIEYQRIVFQL</sequence>
<dbReference type="AlphaFoldDB" id="E7RR29"/>
<evidence type="ECO:0000313" key="1">
    <source>
        <dbReference type="EMBL" id="EFZ36717.1"/>
    </source>
</evidence>
<evidence type="ECO:0000313" key="2">
    <source>
        <dbReference type="Proteomes" id="UP000005580"/>
    </source>
</evidence>